<keyword evidence="3" id="KW-1185">Reference proteome</keyword>
<evidence type="ECO:0000313" key="3">
    <source>
        <dbReference type="Proteomes" id="UP000199321"/>
    </source>
</evidence>
<proteinExistence type="predicted"/>
<name>A0A1G7FEJ5_9FLAO</name>
<evidence type="ECO:0000256" key="1">
    <source>
        <dbReference type="SAM" id="SignalP"/>
    </source>
</evidence>
<feature type="chain" id="PRO_5011620503" evidence="1">
    <location>
        <begin position="26"/>
        <end position="216"/>
    </location>
</feature>
<evidence type="ECO:0000313" key="2">
    <source>
        <dbReference type="EMBL" id="SDE74314.1"/>
    </source>
</evidence>
<dbReference type="EMBL" id="FNBA01000002">
    <property type="protein sequence ID" value="SDE74314.1"/>
    <property type="molecule type" value="Genomic_DNA"/>
</dbReference>
<dbReference type="STRING" id="227084.SAMN05421855_102511"/>
<reference evidence="2 3" key="1">
    <citation type="submission" date="2016-10" db="EMBL/GenBank/DDBJ databases">
        <authorList>
            <person name="de Groot N.N."/>
        </authorList>
    </citation>
    <scope>NUCLEOTIDE SEQUENCE [LARGE SCALE GENOMIC DNA]</scope>
    <source>
        <strain evidence="2 3">DSM 16195</strain>
    </source>
</reference>
<protein>
    <submittedName>
        <fullName evidence="2">Uncharacterized protein</fullName>
    </submittedName>
</protein>
<keyword evidence="1" id="KW-0732">Signal</keyword>
<dbReference type="AlphaFoldDB" id="A0A1G7FEJ5"/>
<feature type="signal peptide" evidence="1">
    <location>
        <begin position="1"/>
        <end position="25"/>
    </location>
</feature>
<accession>A0A1G7FEJ5</accession>
<sequence>MLLFMFTYKKNILFCLITLFMCANYALFSQTGINTTHPRKTLEVGGNMHVNGSIEIGTVKPLKDSESSTFLIQDTDNTIKAMDVSNPTGSALGYIQQYIITNPQGDWILNFDTGVDATDYVLITTSANYDKELVISNSINNAKNNGTLPYTSTFIENGTWHIIADFPVASNYNESEIGTWTINTLIFSKDLSKRFGTITIPMLGGTTGSAVIPIID</sequence>
<organism evidence="2 3">
    <name type="scientific">Ulvibacter litoralis</name>
    <dbReference type="NCBI Taxonomy" id="227084"/>
    <lineage>
        <taxon>Bacteria</taxon>
        <taxon>Pseudomonadati</taxon>
        <taxon>Bacteroidota</taxon>
        <taxon>Flavobacteriia</taxon>
        <taxon>Flavobacteriales</taxon>
        <taxon>Flavobacteriaceae</taxon>
        <taxon>Ulvibacter</taxon>
    </lineage>
</organism>
<dbReference type="Proteomes" id="UP000199321">
    <property type="component" value="Unassembled WGS sequence"/>
</dbReference>
<gene>
    <name evidence="2" type="ORF">SAMN05421855_102511</name>
</gene>